<dbReference type="KEGG" id="azo:azo2472"/>
<dbReference type="EMBL" id="AM406670">
    <property type="protein sequence ID" value="CAL95089.1"/>
    <property type="molecule type" value="Genomic_DNA"/>
</dbReference>
<organism evidence="3 4">
    <name type="scientific">Azoarcus sp. (strain BH72)</name>
    <dbReference type="NCBI Taxonomy" id="418699"/>
    <lineage>
        <taxon>Bacteria</taxon>
        <taxon>Pseudomonadati</taxon>
        <taxon>Pseudomonadota</taxon>
        <taxon>Betaproteobacteria</taxon>
        <taxon>Rhodocyclales</taxon>
        <taxon>Zoogloeaceae</taxon>
        <taxon>Azoarcus</taxon>
    </lineage>
</organism>
<dbReference type="InterPro" id="IPR018389">
    <property type="entry name" value="DctP_fam"/>
</dbReference>
<dbReference type="InterPro" id="IPR038404">
    <property type="entry name" value="TRAP_DctP_sf"/>
</dbReference>
<dbReference type="NCBIfam" id="NF037995">
    <property type="entry name" value="TRAP_S1"/>
    <property type="match status" value="1"/>
</dbReference>
<name>A1K8D4_AZOSB</name>
<dbReference type="RefSeq" id="WP_011766202.1">
    <property type="nucleotide sequence ID" value="NC_008702.1"/>
</dbReference>
<dbReference type="SUPFAM" id="SSF53850">
    <property type="entry name" value="Periplasmic binding protein-like II"/>
    <property type="match status" value="1"/>
</dbReference>
<dbReference type="PANTHER" id="PTHR33376:SF15">
    <property type="entry name" value="BLL6794 PROTEIN"/>
    <property type="match status" value="1"/>
</dbReference>
<accession>A1K8D4</accession>
<feature type="signal peptide" evidence="2">
    <location>
        <begin position="1"/>
        <end position="23"/>
    </location>
</feature>
<dbReference type="PANTHER" id="PTHR33376">
    <property type="match status" value="1"/>
</dbReference>
<dbReference type="GO" id="GO:0055085">
    <property type="term" value="P:transmembrane transport"/>
    <property type="evidence" value="ECO:0007669"/>
    <property type="project" value="InterPro"/>
</dbReference>
<dbReference type="AlphaFoldDB" id="A1K8D4"/>
<proteinExistence type="predicted"/>
<evidence type="ECO:0000313" key="4">
    <source>
        <dbReference type="Proteomes" id="UP000002588"/>
    </source>
</evidence>
<protein>
    <submittedName>
        <fullName evidence="3">C4-dicarboxylate-binding periplasmic protein</fullName>
    </submittedName>
</protein>
<dbReference type="CDD" id="cd13665">
    <property type="entry name" value="PBP2_TRAP_Dctp3_4"/>
    <property type="match status" value="1"/>
</dbReference>
<dbReference type="Proteomes" id="UP000002588">
    <property type="component" value="Chromosome"/>
</dbReference>
<feature type="chain" id="PRO_5002635629" evidence="2">
    <location>
        <begin position="24"/>
        <end position="345"/>
    </location>
</feature>
<dbReference type="Gene3D" id="3.40.190.170">
    <property type="entry name" value="Bacterial extracellular solute-binding protein, family 7"/>
    <property type="match status" value="1"/>
</dbReference>
<dbReference type="eggNOG" id="COG1638">
    <property type="taxonomic scope" value="Bacteria"/>
</dbReference>
<reference evidence="3 4" key="1">
    <citation type="journal article" date="2006" name="Nat. Biotechnol.">
        <title>Complete genome of the mutualistic, N2-fixing grass endophyte Azoarcus sp. strain BH72.</title>
        <authorList>
            <person name="Krause A."/>
            <person name="Ramakumar A."/>
            <person name="Bartels D."/>
            <person name="Battistoni F."/>
            <person name="Bekel T."/>
            <person name="Boch J."/>
            <person name="Boehm M."/>
            <person name="Friedrich F."/>
            <person name="Hurek T."/>
            <person name="Krause L."/>
            <person name="Linke B."/>
            <person name="McHardy A.C."/>
            <person name="Sarkar A."/>
            <person name="Schneiker S."/>
            <person name="Syed A.A."/>
            <person name="Thauer R."/>
            <person name="Vorhoelter F.-J."/>
            <person name="Weidner S."/>
            <person name="Puehler A."/>
            <person name="Reinhold-Hurek B."/>
            <person name="Kaiser O."/>
            <person name="Goesmann A."/>
        </authorList>
    </citation>
    <scope>NUCLEOTIDE SEQUENCE [LARGE SCALE GENOMIC DNA]</scope>
    <source>
        <strain evidence="3 4">BH72</strain>
    </source>
</reference>
<gene>
    <name evidence="3" type="primary">dctP4</name>
    <name evidence="3" type="ordered locus">azo2472</name>
</gene>
<evidence type="ECO:0000256" key="2">
    <source>
        <dbReference type="SAM" id="SignalP"/>
    </source>
</evidence>
<dbReference type="STRING" id="62928.azo2472"/>
<dbReference type="Pfam" id="PF03480">
    <property type="entry name" value="DctP"/>
    <property type="match status" value="1"/>
</dbReference>
<evidence type="ECO:0000256" key="1">
    <source>
        <dbReference type="ARBA" id="ARBA00022729"/>
    </source>
</evidence>
<keyword evidence="1 2" id="KW-0732">Signal</keyword>
<evidence type="ECO:0000313" key="3">
    <source>
        <dbReference type="EMBL" id="CAL95089.1"/>
    </source>
</evidence>
<dbReference type="HOGENOM" id="CLU_036176_2_0_4"/>
<sequence length="345" mass="37584">MNFKRNAVALATLWGSLAGAAVAADEVVLKVHHFLPPSATAHKNFIEPWCAKIAAESAGRLKCQIYPAMSLGGTPPQLFDQAKDGIADIVWTVPGYQGGRFPVTELFELPFITRSAERSSPVVWNILTKYAGDEYKPVKPLIFHVHDGAQLHTTSKPIKVLADFQGMKLRAPTRQSTRLLKELGATPIGMPAPQVTEALSKGVVDGAMLPWEVVPPLKVHEVVKFHTETDESMPMLSNTVFVFAMNPARYEKLPPELKKVIDANSGVEASAWVGKVFDEARVVGRKQAQERGNVMYEVPAAERTGWLVAGERVAAQWVEETAAKGLPAKDILAEAKAAINARQGH</sequence>
<keyword evidence="4" id="KW-1185">Reference proteome</keyword>